<dbReference type="EMBL" id="BAAARV010000075">
    <property type="protein sequence ID" value="GAA2374190.1"/>
    <property type="molecule type" value="Genomic_DNA"/>
</dbReference>
<keyword evidence="2" id="KW-1133">Transmembrane helix</keyword>
<evidence type="ECO:0000313" key="3">
    <source>
        <dbReference type="EMBL" id="GAA2374190.1"/>
    </source>
</evidence>
<accession>A0ABP5UA55</accession>
<evidence type="ECO:0000313" key="4">
    <source>
        <dbReference type="Proteomes" id="UP001501444"/>
    </source>
</evidence>
<organism evidence="3 4">
    <name type="scientific">Dactylosporangium salmoneum</name>
    <dbReference type="NCBI Taxonomy" id="53361"/>
    <lineage>
        <taxon>Bacteria</taxon>
        <taxon>Bacillati</taxon>
        <taxon>Actinomycetota</taxon>
        <taxon>Actinomycetes</taxon>
        <taxon>Micromonosporales</taxon>
        <taxon>Micromonosporaceae</taxon>
        <taxon>Dactylosporangium</taxon>
    </lineage>
</organism>
<protein>
    <submittedName>
        <fullName evidence="3">Uncharacterized protein</fullName>
    </submittedName>
</protein>
<keyword evidence="2" id="KW-0472">Membrane</keyword>
<reference evidence="4" key="1">
    <citation type="journal article" date="2019" name="Int. J. Syst. Evol. Microbiol.">
        <title>The Global Catalogue of Microorganisms (GCM) 10K type strain sequencing project: providing services to taxonomists for standard genome sequencing and annotation.</title>
        <authorList>
            <consortium name="The Broad Institute Genomics Platform"/>
            <consortium name="The Broad Institute Genome Sequencing Center for Infectious Disease"/>
            <person name="Wu L."/>
            <person name="Ma J."/>
        </authorList>
    </citation>
    <scope>NUCLEOTIDE SEQUENCE [LARGE SCALE GENOMIC DNA]</scope>
    <source>
        <strain evidence="4">JCM 3272</strain>
    </source>
</reference>
<feature type="region of interest" description="Disordered" evidence="1">
    <location>
        <begin position="140"/>
        <end position="173"/>
    </location>
</feature>
<dbReference type="RefSeq" id="WP_344617577.1">
    <property type="nucleotide sequence ID" value="NZ_BAAARV010000075.1"/>
</dbReference>
<sequence>MTTDLKALRGTLRARAEAGTDAEALLARIGPAYRRRRGRRVAVAASAVVAVGALVAMLVPRLLLGGYAPPAPPAVPIASPAASAIGADPQMVHFDVGQFPYRGMAVTWAVQDGAERLSMWGNVSKNEEFFLELTLAPQTYSPAPNPTGPPEAPQPPHTAPATVGGQPALVATGNGTTRVTWQPIGGVRAELSVRGPVAADKTLAFAGTVSLDRGHPCTPRLHPTVLPAGAQITGCSVVPDAGVGEYVIRGPGGTITVSMASGVFAYGISPGRYAGRPPTLANGWPYEELDTSASTQHLTAYIRVPDPYVTIRAQGTYGLPDVLLVGGGLQPS</sequence>
<gene>
    <name evidence="3" type="ORF">GCM10010170_077130</name>
</gene>
<dbReference type="Proteomes" id="UP001501444">
    <property type="component" value="Unassembled WGS sequence"/>
</dbReference>
<evidence type="ECO:0000256" key="2">
    <source>
        <dbReference type="SAM" id="Phobius"/>
    </source>
</evidence>
<feature type="transmembrane region" description="Helical" evidence="2">
    <location>
        <begin position="41"/>
        <end position="63"/>
    </location>
</feature>
<keyword evidence="2" id="KW-0812">Transmembrane</keyword>
<keyword evidence="4" id="KW-1185">Reference proteome</keyword>
<feature type="compositionally biased region" description="Pro residues" evidence="1">
    <location>
        <begin position="143"/>
        <end position="158"/>
    </location>
</feature>
<comment type="caution">
    <text evidence="3">The sequence shown here is derived from an EMBL/GenBank/DDBJ whole genome shotgun (WGS) entry which is preliminary data.</text>
</comment>
<proteinExistence type="predicted"/>
<evidence type="ECO:0000256" key="1">
    <source>
        <dbReference type="SAM" id="MobiDB-lite"/>
    </source>
</evidence>
<name>A0ABP5UA55_9ACTN</name>